<dbReference type="STRING" id="1884261.A0A5C3R6N7"/>
<reference evidence="5 6" key="1">
    <citation type="journal article" date="2019" name="Nat. Ecol. Evol.">
        <title>Megaphylogeny resolves global patterns of mushroom evolution.</title>
        <authorList>
            <person name="Varga T."/>
            <person name="Krizsan K."/>
            <person name="Foldi C."/>
            <person name="Dima B."/>
            <person name="Sanchez-Garcia M."/>
            <person name="Sanchez-Ramirez S."/>
            <person name="Szollosi G.J."/>
            <person name="Szarkandi J.G."/>
            <person name="Papp V."/>
            <person name="Albert L."/>
            <person name="Andreopoulos W."/>
            <person name="Angelini C."/>
            <person name="Antonin V."/>
            <person name="Barry K.W."/>
            <person name="Bougher N.L."/>
            <person name="Buchanan P."/>
            <person name="Buyck B."/>
            <person name="Bense V."/>
            <person name="Catcheside P."/>
            <person name="Chovatia M."/>
            <person name="Cooper J."/>
            <person name="Damon W."/>
            <person name="Desjardin D."/>
            <person name="Finy P."/>
            <person name="Geml J."/>
            <person name="Haridas S."/>
            <person name="Hughes K."/>
            <person name="Justo A."/>
            <person name="Karasinski D."/>
            <person name="Kautmanova I."/>
            <person name="Kiss B."/>
            <person name="Kocsube S."/>
            <person name="Kotiranta H."/>
            <person name="LaButti K.M."/>
            <person name="Lechner B.E."/>
            <person name="Liimatainen K."/>
            <person name="Lipzen A."/>
            <person name="Lukacs Z."/>
            <person name="Mihaltcheva S."/>
            <person name="Morgado L.N."/>
            <person name="Niskanen T."/>
            <person name="Noordeloos M.E."/>
            <person name="Ohm R.A."/>
            <person name="Ortiz-Santana B."/>
            <person name="Ovrebo C."/>
            <person name="Racz N."/>
            <person name="Riley R."/>
            <person name="Savchenko A."/>
            <person name="Shiryaev A."/>
            <person name="Soop K."/>
            <person name="Spirin V."/>
            <person name="Szebenyi C."/>
            <person name="Tomsovsky M."/>
            <person name="Tulloss R.E."/>
            <person name="Uehling J."/>
            <person name="Grigoriev I.V."/>
            <person name="Vagvolgyi C."/>
            <person name="Papp T."/>
            <person name="Martin F.M."/>
            <person name="Miettinen O."/>
            <person name="Hibbett D.S."/>
            <person name="Nagy L.G."/>
        </authorList>
    </citation>
    <scope>NUCLEOTIDE SEQUENCE [LARGE SCALE GENOMIC DNA]</scope>
    <source>
        <strain evidence="5 6">CBS 309.79</strain>
    </source>
</reference>
<sequence>LMSADTSKFLVSEAHLVLDSKRKEKSKRIASRGDPIKLANAALPLAMQIEDQSAWIAEATGLVRCIDLKSGGTQRLYKYHKAPVTCLAFHQNPNSINDGAILFSGSWDKVLSVSTFSIKTTPLSITPKAHSDFVKSLLIIAPFSILASSGSDKIVRFWDFSDPASTRPLKSVGSVSAHLRPVENMAFDPKENTLYTADTMGVIMSWTLQKEVSQNGEITVRATLLHEFGHHRTRVNEMHLGNGMMWTASSDDTIQVLPIDSTQPGAKHLTVSLPAAARCLLPLPLTPLGSDEAPYILSSSGDTLYLYELSFPQTSGDNSAIPEAELIQTFDDVHWHEITAVKLWMKKEEVRRNVVLVPWIVTTSLDGTIRRWKLIDLISPPPPALKEQENKTVAETPKKKEEEAFKMSEEEERELAELMDD</sequence>
<gene>
    <name evidence="5" type="ORF">BDV98DRAFT_496324</name>
</gene>
<dbReference type="PANTHER" id="PTHR22847:SF637">
    <property type="entry name" value="WD REPEAT DOMAIN 5B"/>
    <property type="match status" value="1"/>
</dbReference>
<dbReference type="SUPFAM" id="SSF50978">
    <property type="entry name" value="WD40 repeat-like"/>
    <property type="match status" value="1"/>
</dbReference>
<accession>A0A5C3R6N7</accession>
<dbReference type="Proteomes" id="UP000305067">
    <property type="component" value="Unassembled WGS sequence"/>
</dbReference>
<feature type="region of interest" description="Disordered" evidence="4">
    <location>
        <begin position="381"/>
        <end position="421"/>
    </location>
</feature>
<evidence type="ECO:0000313" key="6">
    <source>
        <dbReference type="Proteomes" id="UP000305067"/>
    </source>
</evidence>
<dbReference type="PROSITE" id="PS50082">
    <property type="entry name" value="WD_REPEATS_2"/>
    <property type="match status" value="1"/>
</dbReference>
<evidence type="ECO:0000256" key="3">
    <source>
        <dbReference type="PROSITE-ProRule" id="PRU00221"/>
    </source>
</evidence>
<feature type="non-terminal residue" evidence="5">
    <location>
        <position position="1"/>
    </location>
</feature>
<evidence type="ECO:0000256" key="4">
    <source>
        <dbReference type="SAM" id="MobiDB-lite"/>
    </source>
</evidence>
<dbReference type="Pfam" id="PF00400">
    <property type="entry name" value="WD40"/>
    <property type="match status" value="2"/>
</dbReference>
<dbReference type="InterPro" id="IPR036322">
    <property type="entry name" value="WD40_repeat_dom_sf"/>
</dbReference>
<protein>
    <submittedName>
        <fullName evidence="5">WD40-repeat-containing domain protein</fullName>
    </submittedName>
</protein>
<evidence type="ECO:0000313" key="5">
    <source>
        <dbReference type="EMBL" id="TFL06884.1"/>
    </source>
</evidence>
<evidence type="ECO:0000256" key="2">
    <source>
        <dbReference type="ARBA" id="ARBA00022737"/>
    </source>
</evidence>
<proteinExistence type="predicted"/>
<dbReference type="InterPro" id="IPR019775">
    <property type="entry name" value="WD40_repeat_CS"/>
</dbReference>
<dbReference type="PROSITE" id="PS00678">
    <property type="entry name" value="WD_REPEATS_1"/>
    <property type="match status" value="1"/>
</dbReference>
<feature type="compositionally biased region" description="Acidic residues" evidence="4">
    <location>
        <begin position="409"/>
        <end position="421"/>
    </location>
</feature>
<dbReference type="PANTHER" id="PTHR22847">
    <property type="entry name" value="WD40 REPEAT PROTEIN"/>
    <property type="match status" value="1"/>
</dbReference>
<keyword evidence="1 3" id="KW-0853">WD repeat</keyword>
<dbReference type="AlphaFoldDB" id="A0A5C3R6N7"/>
<name>A0A5C3R6N7_9AGAR</name>
<dbReference type="OrthoDB" id="6262491at2759"/>
<dbReference type="Gene3D" id="2.130.10.10">
    <property type="entry name" value="YVTN repeat-like/Quinoprotein amine dehydrogenase"/>
    <property type="match status" value="2"/>
</dbReference>
<dbReference type="GO" id="GO:1990234">
    <property type="term" value="C:transferase complex"/>
    <property type="evidence" value="ECO:0007669"/>
    <property type="project" value="UniProtKB-ARBA"/>
</dbReference>
<keyword evidence="2" id="KW-0677">Repeat</keyword>
<feature type="compositionally biased region" description="Basic and acidic residues" evidence="4">
    <location>
        <begin position="386"/>
        <end position="408"/>
    </location>
</feature>
<evidence type="ECO:0000256" key="1">
    <source>
        <dbReference type="ARBA" id="ARBA00022574"/>
    </source>
</evidence>
<dbReference type="InterPro" id="IPR001680">
    <property type="entry name" value="WD40_rpt"/>
</dbReference>
<dbReference type="InterPro" id="IPR015943">
    <property type="entry name" value="WD40/YVTN_repeat-like_dom_sf"/>
</dbReference>
<feature type="repeat" description="WD" evidence="3">
    <location>
        <begin position="127"/>
        <end position="168"/>
    </location>
</feature>
<dbReference type="SMART" id="SM00320">
    <property type="entry name" value="WD40"/>
    <property type="match status" value="5"/>
</dbReference>
<organism evidence="5 6">
    <name type="scientific">Pterulicium gracile</name>
    <dbReference type="NCBI Taxonomy" id="1884261"/>
    <lineage>
        <taxon>Eukaryota</taxon>
        <taxon>Fungi</taxon>
        <taxon>Dikarya</taxon>
        <taxon>Basidiomycota</taxon>
        <taxon>Agaricomycotina</taxon>
        <taxon>Agaricomycetes</taxon>
        <taxon>Agaricomycetidae</taxon>
        <taxon>Agaricales</taxon>
        <taxon>Pleurotineae</taxon>
        <taxon>Pterulaceae</taxon>
        <taxon>Pterulicium</taxon>
    </lineage>
</organism>
<dbReference type="EMBL" id="ML178814">
    <property type="protein sequence ID" value="TFL06884.1"/>
    <property type="molecule type" value="Genomic_DNA"/>
</dbReference>
<keyword evidence="6" id="KW-1185">Reference proteome</keyword>